<gene>
    <name evidence="2" type="ORF">NARC_30033</name>
</gene>
<proteinExistence type="predicted"/>
<evidence type="ECO:0000313" key="3">
    <source>
        <dbReference type="Proteomes" id="UP000315289"/>
    </source>
</evidence>
<sequence length="127" mass="13667">MQIKHRLTTSVIISKVLLLVVTSLSFLGIMEYSAYGEKDIDQSQSNKQNSNCEAGEDNNNSCNNISIARNGGGDSGSAGGSGNGEGNQIQVSKQNSNCEAGEDNNNSCNNFDLKEMISDRLKMLRQT</sequence>
<feature type="compositionally biased region" description="Polar residues" evidence="1">
    <location>
        <begin position="42"/>
        <end position="57"/>
    </location>
</feature>
<evidence type="ECO:0000256" key="1">
    <source>
        <dbReference type="SAM" id="MobiDB-lite"/>
    </source>
</evidence>
<comment type="caution">
    <text evidence="2">The sequence shown here is derived from an EMBL/GenBank/DDBJ whole genome shotgun (WGS) entry which is preliminary data.</text>
</comment>
<feature type="compositionally biased region" description="Gly residues" evidence="1">
    <location>
        <begin position="70"/>
        <end position="85"/>
    </location>
</feature>
<name>A0A557SXI8_9ARCH</name>
<organism evidence="2 3">
    <name type="scientific">Candidatus Nitrosocosmicus arcticus</name>
    <dbReference type="NCBI Taxonomy" id="2035267"/>
    <lineage>
        <taxon>Archaea</taxon>
        <taxon>Nitrososphaerota</taxon>
        <taxon>Nitrososphaeria</taxon>
        <taxon>Nitrososphaerales</taxon>
        <taxon>Nitrososphaeraceae</taxon>
        <taxon>Candidatus Nitrosocosmicus</taxon>
    </lineage>
</organism>
<dbReference type="OrthoDB" id="384901at2157"/>
<protein>
    <submittedName>
        <fullName evidence="2">Uncharacterized protein</fullName>
    </submittedName>
</protein>
<reference evidence="2 3" key="1">
    <citation type="journal article" date="2019" name="Front. Microbiol.">
        <title>Ammonia Oxidation by the Arctic Terrestrial Thaumarchaeote Candidatus Nitrosocosmicus arcticus Is Stimulated by Increasing Temperatures.</title>
        <authorList>
            <person name="Alves R.J.E."/>
            <person name="Kerou M."/>
            <person name="Zappe A."/>
            <person name="Bittner R."/>
            <person name="Abby S.S."/>
            <person name="Schmidt H.A."/>
            <person name="Pfeifer K."/>
            <person name="Schleper C."/>
        </authorList>
    </citation>
    <scope>NUCLEOTIDE SEQUENCE [LARGE SCALE GENOMIC DNA]</scope>
    <source>
        <strain evidence="2 3">Kfb</strain>
    </source>
</reference>
<accession>A0A557SXI8</accession>
<dbReference type="RefSeq" id="WP_144728721.1">
    <property type="nucleotide sequence ID" value="NZ_ML675579.1"/>
</dbReference>
<feature type="compositionally biased region" description="Polar residues" evidence="1">
    <location>
        <begin position="88"/>
        <end position="109"/>
    </location>
</feature>
<dbReference type="AlphaFoldDB" id="A0A557SXI8"/>
<feature type="region of interest" description="Disordered" evidence="1">
    <location>
        <begin position="63"/>
        <end position="109"/>
    </location>
</feature>
<dbReference type="EMBL" id="VOAH01000003">
    <property type="protein sequence ID" value="TVP41319.1"/>
    <property type="molecule type" value="Genomic_DNA"/>
</dbReference>
<dbReference type="Proteomes" id="UP000315289">
    <property type="component" value="Unassembled WGS sequence"/>
</dbReference>
<evidence type="ECO:0000313" key="2">
    <source>
        <dbReference type="EMBL" id="TVP41319.1"/>
    </source>
</evidence>
<keyword evidence="3" id="KW-1185">Reference proteome</keyword>
<feature type="region of interest" description="Disordered" evidence="1">
    <location>
        <begin position="38"/>
        <end position="57"/>
    </location>
</feature>